<dbReference type="eggNOG" id="arCOG02900">
    <property type="taxonomic scope" value="Archaea"/>
</dbReference>
<dbReference type="STRING" id="591019.Shell_0249"/>
<dbReference type="RefSeq" id="WP_013142586.1">
    <property type="nucleotide sequence ID" value="NC_014205.1"/>
</dbReference>
<evidence type="ECO:0000259" key="2">
    <source>
        <dbReference type="PROSITE" id="PS50234"/>
    </source>
</evidence>
<dbReference type="InterPro" id="IPR036465">
    <property type="entry name" value="vWFA_dom_sf"/>
</dbReference>
<dbReference type="EMBL" id="CP002051">
    <property type="protein sequence ID" value="ADI31388.1"/>
    <property type="molecule type" value="Genomic_DNA"/>
</dbReference>
<dbReference type="Pfam" id="PF00092">
    <property type="entry name" value="VWA"/>
    <property type="match status" value="1"/>
</dbReference>
<dbReference type="InterPro" id="IPR050934">
    <property type="entry name" value="ITIH"/>
</dbReference>
<dbReference type="PROSITE" id="PS50234">
    <property type="entry name" value="VWFA"/>
    <property type="match status" value="1"/>
</dbReference>
<sequence>MEYIKASFRMGKDSIIEGREDTIPFVLSIKGVYSAHPPIAFLIVIDTSYSMDGEKIFRAKQAALGLLDILRDKDYVGVYGFAGKFYKVLEPVPATKRGEVERAIISLKLGSGTNIYDTLKKLVEETKKVLQNGALSLVRIIFITDGEPTVGKKNPKKILEMAKKLREAGASALIIGVGTEYNEKLLSRMAMALNGEFEHISDPASLEKLISEYAKSTQEVSAKNVAVLLRLSPGFRVDIYNSLYNNVPEGVEVEIGDIHYRETIDIVGDITTPPLLIGEAHIGDIHISYVNPETEEREFATPIPMKIKVKPPEEASTVKIDEKVLAEARMMRTATKIQETLGKRKAKDLEKELEELIETTMRVGSESLTAKTLNIKERIEKEGLTPETSKEMASVISRIISGRLKEEKKEEGEKNE</sequence>
<dbReference type="OrthoDB" id="33260at2157"/>
<dbReference type="InterPro" id="IPR002035">
    <property type="entry name" value="VWF_A"/>
</dbReference>
<name>D7DB41_STAHD</name>
<dbReference type="KEGG" id="shc:Shell_0249"/>
<feature type="domain" description="VWFA" evidence="2">
    <location>
        <begin position="40"/>
        <end position="213"/>
    </location>
</feature>
<proteinExistence type="predicted"/>
<reference evidence="3 4" key="2">
    <citation type="journal article" date="2011" name="Stand. Genomic Sci.">
        <title>Complete genome sequence of Staphylothermus hellenicus P8.</title>
        <authorList>
            <person name="Anderson I."/>
            <person name="Wirth R."/>
            <person name="Lucas S."/>
            <person name="Copeland A."/>
            <person name="Lapidus A."/>
            <person name="Cheng J.F."/>
            <person name="Goodwin L."/>
            <person name="Pitluck S."/>
            <person name="Davenport K."/>
            <person name="Detter J.C."/>
            <person name="Han C."/>
            <person name="Tapia R."/>
            <person name="Land M."/>
            <person name="Hauser L."/>
            <person name="Pati A."/>
            <person name="Mikhailova N."/>
            <person name="Woyke T."/>
            <person name="Klenk H.P."/>
            <person name="Kyrpides N."/>
            <person name="Ivanova N."/>
        </authorList>
    </citation>
    <scope>NUCLEOTIDE SEQUENCE [LARGE SCALE GENOMIC DNA]</scope>
    <source>
        <strain evidence="4">DSM 12710 / JCM 10830 / BK20S6-10-b1 / P8</strain>
    </source>
</reference>
<dbReference type="SUPFAM" id="SSF53300">
    <property type="entry name" value="vWA-like"/>
    <property type="match status" value="1"/>
</dbReference>
<evidence type="ECO:0000313" key="3">
    <source>
        <dbReference type="EMBL" id="ADI31388.1"/>
    </source>
</evidence>
<evidence type="ECO:0000256" key="1">
    <source>
        <dbReference type="SAM" id="Coils"/>
    </source>
</evidence>
<reference evidence="4" key="1">
    <citation type="submission" date="2010-05" db="EMBL/GenBank/DDBJ databases">
        <title>Complete sequence of Staphylothermus hellenicus DSM 12710.</title>
        <authorList>
            <consortium name="US DOE Joint Genome Institute"/>
            <person name="Lucas S."/>
            <person name="Copeland A."/>
            <person name="Lapidus A."/>
            <person name="Cheng J.-F."/>
            <person name="Bruce D."/>
            <person name="Goodwin L."/>
            <person name="Pitluck S."/>
            <person name="Davenport K."/>
            <person name="Detter J.C."/>
            <person name="Han C."/>
            <person name="Tapia R."/>
            <person name="Larimer F."/>
            <person name="Land M."/>
            <person name="Hauser L."/>
            <person name="Kyrpides N."/>
            <person name="Mikhailova N."/>
            <person name="Anderson I.J."/>
            <person name="Woyke T."/>
        </authorList>
    </citation>
    <scope>NUCLEOTIDE SEQUENCE [LARGE SCALE GENOMIC DNA]</scope>
    <source>
        <strain evidence="4">DSM 12710 / JCM 10830 / BK20S6-10-b1 / P8</strain>
    </source>
</reference>
<keyword evidence="4" id="KW-1185">Reference proteome</keyword>
<dbReference type="PANTHER" id="PTHR10338:SF108">
    <property type="entry name" value="INTER-ALPHA-TRYPSIN INHIBITOR HEAVY CHAIN H4-LIKE PROTEIN"/>
    <property type="match status" value="1"/>
</dbReference>
<dbReference type="Gene3D" id="3.40.50.410">
    <property type="entry name" value="von Willebrand factor, type A domain"/>
    <property type="match status" value="1"/>
</dbReference>
<protein>
    <submittedName>
        <fullName evidence="3">von Willebrand factor type A</fullName>
    </submittedName>
</protein>
<keyword evidence="1" id="KW-0175">Coiled coil</keyword>
<dbReference type="GeneID" id="9233538"/>
<evidence type="ECO:0000313" key="4">
    <source>
        <dbReference type="Proteomes" id="UP000002573"/>
    </source>
</evidence>
<feature type="coiled-coil region" evidence="1">
    <location>
        <begin position="339"/>
        <end position="366"/>
    </location>
</feature>
<organism evidence="3 4">
    <name type="scientific">Staphylothermus hellenicus (strain DSM 12710 / JCM 10830 / BK20S6-10-b1 / P8)</name>
    <dbReference type="NCBI Taxonomy" id="591019"/>
    <lineage>
        <taxon>Archaea</taxon>
        <taxon>Thermoproteota</taxon>
        <taxon>Thermoprotei</taxon>
        <taxon>Desulfurococcales</taxon>
        <taxon>Desulfurococcaceae</taxon>
        <taxon>Staphylothermus</taxon>
    </lineage>
</organism>
<dbReference type="HOGENOM" id="CLU_668366_0_0_2"/>
<dbReference type="PANTHER" id="PTHR10338">
    <property type="entry name" value="INTER-ALPHA-TRYPSIN INHIBITOR HEAVY CHAIN FAMILY MEMBER"/>
    <property type="match status" value="1"/>
</dbReference>
<accession>D7DB41</accession>
<dbReference type="AlphaFoldDB" id="D7DB41"/>
<dbReference type="SMART" id="SM00327">
    <property type="entry name" value="VWA"/>
    <property type="match status" value="1"/>
</dbReference>
<gene>
    <name evidence="3" type="ordered locus">Shell_0249</name>
</gene>
<dbReference type="Proteomes" id="UP000002573">
    <property type="component" value="Chromosome"/>
</dbReference>